<dbReference type="Pfam" id="PF07691">
    <property type="entry name" value="PA14"/>
    <property type="match status" value="1"/>
</dbReference>
<keyword evidence="3" id="KW-0732">Signal</keyword>
<dbReference type="SUPFAM" id="SSF49313">
    <property type="entry name" value="Cadherin-like"/>
    <property type="match status" value="2"/>
</dbReference>
<dbReference type="Proteomes" id="UP000176700">
    <property type="component" value="Unassembled WGS sequence"/>
</dbReference>
<dbReference type="Pfam" id="PF05345">
    <property type="entry name" value="He_PIG"/>
    <property type="match status" value="1"/>
</dbReference>
<evidence type="ECO:0008006" key="8">
    <source>
        <dbReference type="Google" id="ProtNLM"/>
    </source>
</evidence>
<dbReference type="AlphaFoldDB" id="A0A1G2FY09"/>
<feature type="region of interest" description="Disordered" evidence="1">
    <location>
        <begin position="825"/>
        <end position="849"/>
    </location>
</feature>
<accession>A0A1G2FY09</accession>
<evidence type="ECO:0000256" key="1">
    <source>
        <dbReference type="SAM" id="MobiDB-lite"/>
    </source>
</evidence>
<dbReference type="EMBL" id="MHNI01000018">
    <property type="protein sequence ID" value="OGZ42451.1"/>
    <property type="molecule type" value="Genomic_DNA"/>
</dbReference>
<name>A0A1G2FY09_9BACT</name>
<evidence type="ECO:0000313" key="6">
    <source>
        <dbReference type="EMBL" id="OGZ42451.1"/>
    </source>
</evidence>
<feature type="compositionally biased region" description="Basic and acidic residues" evidence="1">
    <location>
        <begin position="713"/>
        <end position="723"/>
    </location>
</feature>
<keyword evidence="2" id="KW-1133">Transmembrane helix</keyword>
<dbReference type="SUPFAM" id="SSF56988">
    <property type="entry name" value="Anthrax protective antigen"/>
    <property type="match status" value="1"/>
</dbReference>
<feature type="signal peptide" evidence="3">
    <location>
        <begin position="1"/>
        <end position="22"/>
    </location>
</feature>
<feature type="transmembrane region" description="Helical" evidence="2">
    <location>
        <begin position="797"/>
        <end position="815"/>
    </location>
</feature>
<dbReference type="InterPro" id="IPR011658">
    <property type="entry name" value="PA14_dom"/>
</dbReference>
<feature type="domain" description="F5/8 type C" evidence="4">
    <location>
        <begin position="52"/>
        <end position="203"/>
    </location>
</feature>
<keyword evidence="2" id="KW-0812">Transmembrane</keyword>
<dbReference type="Gene3D" id="2.60.120.260">
    <property type="entry name" value="Galactose-binding domain-like"/>
    <property type="match status" value="1"/>
</dbReference>
<evidence type="ECO:0000256" key="2">
    <source>
        <dbReference type="SAM" id="Phobius"/>
    </source>
</evidence>
<dbReference type="InterPro" id="IPR037524">
    <property type="entry name" value="PA14/GLEYA"/>
</dbReference>
<dbReference type="SUPFAM" id="SSF49785">
    <property type="entry name" value="Galactose-binding domain-like"/>
    <property type="match status" value="1"/>
</dbReference>
<organism evidence="6 7">
    <name type="scientific">Candidatus Ryanbacteria bacterium RIFCSPHIGHO2_01_45_13</name>
    <dbReference type="NCBI Taxonomy" id="1802112"/>
    <lineage>
        <taxon>Bacteria</taxon>
        <taxon>Candidatus Ryaniibacteriota</taxon>
    </lineage>
</organism>
<proteinExistence type="predicted"/>
<dbReference type="PROSITE" id="PS50022">
    <property type="entry name" value="FA58C_3"/>
    <property type="match status" value="1"/>
</dbReference>
<dbReference type="InterPro" id="IPR013783">
    <property type="entry name" value="Ig-like_fold"/>
</dbReference>
<dbReference type="PROSITE" id="PS51820">
    <property type="entry name" value="PA14"/>
    <property type="match status" value="1"/>
</dbReference>
<dbReference type="Gene3D" id="2.60.40.10">
    <property type="entry name" value="Immunoglobulins"/>
    <property type="match status" value="2"/>
</dbReference>
<evidence type="ECO:0000259" key="4">
    <source>
        <dbReference type="PROSITE" id="PS50022"/>
    </source>
</evidence>
<sequence>MKRILYIFFSLAFTAAPLQVFGAEIVWTQTDWSGGAGTSSINQYESADDINTTIPGELRLKTQTHTVDTHTLTVTAGDEIPHHRARNVADADDSTYWESHVIPAWVQLELDEARLLSRIDLVISKGKVSEHIISELPVDFRIDISQTGAFAGEEVRIAEVTGNTEAGTKQFLFDPTPVRFVKLTITRVPEDGTGHVEIRELVLYTEESPGLGTLVSSVFDAGTTTNWTTLSFDGNTTSTSAVTFMTRTGANTDALGSFQPLNESAIQSPNGQFIQYKVEMSGDTALAVTEIRIHGEHEKDRTDETPECSIKGLYGLYYNLPNNHPDVEKRITGIIAGTAPSDYDWFDESFLSFKRNDAIDSFNNPDNYFPVDNGLDGDPYHFAVHWTGSVYAANTGRYPVIIGSDDDSWVFINDKEVLNLGGTHAFVATTTTLELSAGTSTVDIYFAERHTRASGFQFIPDEQLIFSPCIERAEENRLPVFTGPQQATTTVATLLEFTVTAGDPDGDALVITANLPHKATYATSTGLFAWIPEQTGTSTATFFAFDGTGTSTHETFITVMATSTEINLPPLFIDFAPPTTATVHELYSYDAEAVDPEGDPISFSLLEEPAGMTIATSTGIIEWIPDESQASSTPYEILIEAKDLFGKATSSFSITVLRPSDGANDDSGTGGNGGGTPPSPPAGHGIILASQAPGAGGGGPRKTELPKPSQPAQKEKEEKEEKTSTSASDSAPLKTTPKKETPIKPPAEIQPKDISITETPEVKAQTTTPAGGRSFAALLFAGLLKNFLRWLRAHCCLLLFILWLLTLLAFILYILRERKKRKSIEGMSDTTTPSTGEELKESISSFPRP</sequence>
<feature type="chain" id="PRO_5009582907" description="PA14 domain-containing protein" evidence="3">
    <location>
        <begin position="23"/>
        <end position="849"/>
    </location>
</feature>
<keyword evidence="2" id="KW-0472">Membrane</keyword>
<evidence type="ECO:0000259" key="5">
    <source>
        <dbReference type="PROSITE" id="PS51820"/>
    </source>
</evidence>
<protein>
    <recommendedName>
        <fullName evidence="8">PA14 domain-containing protein</fullName>
    </recommendedName>
</protein>
<dbReference type="InterPro" id="IPR008979">
    <property type="entry name" value="Galactose-bd-like_sf"/>
</dbReference>
<gene>
    <name evidence="6" type="ORF">A2W41_03655</name>
</gene>
<dbReference type="GO" id="GO:0016020">
    <property type="term" value="C:membrane"/>
    <property type="evidence" value="ECO:0007669"/>
    <property type="project" value="InterPro"/>
</dbReference>
<comment type="caution">
    <text evidence="6">The sequence shown here is derived from an EMBL/GenBank/DDBJ whole genome shotgun (WGS) entry which is preliminary data.</text>
</comment>
<reference evidence="6 7" key="1">
    <citation type="journal article" date="2016" name="Nat. Commun.">
        <title>Thousands of microbial genomes shed light on interconnected biogeochemical processes in an aquifer system.</title>
        <authorList>
            <person name="Anantharaman K."/>
            <person name="Brown C.T."/>
            <person name="Hug L.A."/>
            <person name="Sharon I."/>
            <person name="Castelle C.J."/>
            <person name="Probst A.J."/>
            <person name="Thomas B.C."/>
            <person name="Singh A."/>
            <person name="Wilkins M.J."/>
            <person name="Karaoz U."/>
            <person name="Brodie E.L."/>
            <person name="Williams K.H."/>
            <person name="Hubbard S.S."/>
            <person name="Banfield J.F."/>
        </authorList>
    </citation>
    <scope>NUCLEOTIDE SEQUENCE [LARGE SCALE GENOMIC DNA]</scope>
</reference>
<evidence type="ECO:0000256" key="3">
    <source>
        <dbReference type="SAM" id="SignalP"/>
    </source>
</evidence>
<feature type="region of interest" description="Disordered" evidence="1">
    <location>
        <begin position="658"/>
        <end position="758"/>
    </location>
</feature>
<dbReference type="InterPro" id="IPR015919">
    <property type="entry name" value="Cadherin-like_sf"/>
</dbReference>
<evidence type="ECO:0000313" key="7">
    <source>
        <dbReference type="Proteomes" id="UP000176700"/>
    </source>
</evidence>
<dbReference type="GO" id="GO:0005509">
    <property type="term" value="F:calcium ion binding"/>
    <property type="evidence" value="ECO:0007669"/>
    <property type="project" value="InterPro"/>
</dbReference>
<feature type="domain" description="PA14" evidence="5">
    <location>
        <begin position="336"/>
        <end position="474"/>
    </location>
</feature>
<dbReference type="InterPro" id="IPR000421">
    <property type="entry name" value="FA58C"/>
</dbReference>